<dbReference type="InterPro" id="IPR013083">
    <property type="entry name" value="Znf_RING/FYVE/PHD"/>
</dbReference>
<dbReference type="Pfam" id="PF13445">
    <property type="entry name" value="zf-RING_UBOX"/>
    <property type="match status" value="1"/>
</dbReference>
<dbReference type="STRING" id="372326.A0A1V4JTN6"/>
<keyword evidence="1" id="KW-0479">Metal-binding</keyword>
<dbReference type="InterPro" id="IPR013320">
    <property type="entry name" value="ConA-like_dom_sf"/>
</dbReference>
<name>A0A1V4JTN6_PATFA</name>
<feature type="domain" description="RING-type" evidence="6">
    <location>
        <begin position="18"/>
        <end position="59"/>
    </location>
</feature>
<dbReference type="SUPFAM" id="SSF49899">
    <property type="entry name" value="Concanavalin A-like lectins/glucanases"/>
    <property type="match status" value="1"/>
</dbReference>
<dbReference type="AlphaFoldDB" id="A0A1V4JTN6"/>
<sequence>MARAVLALGDSLQAEATCPICLELFSQPLITECGHSFCAACAAELLGTPPRPAACPQCRRPVAPGSLRPNLSLGAVAELAGALEEEARRPRCPEHGEELRLFCESCRCPLCALCREGPPHRQHPARSAAEAAPELRETLQSNLVFLQKQKEEFKPEGEKQSDALLGTVASERQRLRDTFQELQQFLQEQEAVLQAQLDQAHGELAEERQQYISSVSERKSLLDTLIVEIEKKRDQPVVEFLTDVGNILSSCEAAKAPIPEPVSPELQRMVRSLLETSQLVLGTMAKFKVNLLSEVDRERVKVTVDPETASPYLILSNDCKTVRLGGTQQDLPSTPQRFTGSPSALGSQGFVAGRHYWELEVGDGDSWAVGVAAESVRRKESLTMAMGKIWALRRDWDRQYTALHMPPAPLALEEELRRIRVHLDYEAGEVTFYNVENMTQILQFKDSFTEKVFPYFWLWSRKTSIRVCA</sequence>
<dbReference type="InterPro" id="IPR043136">
    <property type="entry name" value="B30.2/SPRY_sf"/>
</dbReference>
<dbReference type="Gene3D" id="3.30.160.60">
    <property type="entry name" value="Classic Zinc Finger"/>
    <property type="match status" value="1"/>
</dbReference>
<dbReference type="PROSITE" id="PS50119">
    <property type="entry name" value="ZF_BBOX"/>
    <property type="match status" value="1"/>
</dbReference>
<dbReference type="InterPro" id="IPR006574">
    <property type="entry name" value="PRY"/>
</dbReference>
<feature type="domain" description="B box-type" evidence="7">
    <location>
        <begin position="87"/>
        <end position="128"/>
    </location>
</feature>
<dbReference type="InterPro" id="IPR027370">
    <property type="entry name" value="Znf-RING_euk"/>
</dbReference>
<evidence type="ECO:0000256" key="2">
    <source>
        <dbReference type="ARBA" id="ARBA00022771"/>
    </source>
</evidence>
<dbReference type="SMART" id="SM00449">
    <property type="entry name" value="SPRY"/>
    <property type="match status" value="1"/>
</dbReference>
<evidence type="ECO:0000259" key="7">
    <source>
        <dbReference type="PROSITE" id="PS50119"/>
    </source>
</evidence>
<dbReference type="CDD" id="cd19756">
    <property type="entry name" value="Bbox2"/>
    <property type="match status" value="1"/>
</dbReference>
<dbReference type="PROSITE" id="PS50089">
    <property type="entry name" value="ZF_RING_2"/>
    <property type="match status" value="1"/>
</dbReference>
<dbReference type="InterPro" id="IPR003877">
    <property type="entry name" value="SPRY_dom"/>
</dbReference>
<dbReference type="PANTHER" id="PTHR24103">
    <property type="entry name" value="E3 UBIQUITIN-PROTEIN LIGASE TRIM"/>
    <property type="match status" value="1"/>
</dbReference>
<dbReference type="PROSITE" id="PS00518">
    <property type="entry name" value="ZF_RING_1"/>
    <property type="match status" value="1"/>
</dbReference>
<dbReference type="Pfam" id="PF00643">
    <property type="entry name" value="zf-B_box"/>
    <property type="match status" value="1"/>
</dbReference>
<dbReference type="SMART" id="SM00184">
    <property type="entry name" value="RING"/>
    <property type="match status" value="1"/>
</dbReference>
<comment type="caution">
    <text evidence="9">The sequence shown here is derived from an EMBL/GenBank/DDBJ whole genome shotgun (WGS) entry which is preliminary data.</text>
</comment>
<keyword evidence="3" id="KW-0862">Zinc</keyword>
<evidence type="ECO:0000313" key="9">
    <source>
        <dbReference type="EMBL" id="OPJ75520.1"/>
    </source>
</evidence>
<proteinExistence type="predicted"/>
<dbReference type="InterPro" id="IPR001841">
    <property type="entry name" value="Znf_RING"/>
</dbReference>
<keyword evidence="10" id="KW-1185">Reference proteome</keyword>
<gene>
    <name evidence="9" type="ORF">AV530_003968</name>
</gene>
<dbReference type="InterPro" id="IPR017907">
    <property type="entry name" value="Znf_RING_CS"/>
</dbReference>
<dbReference type="Gene3D" id="3.30.40.10">
    <property type="entry name" value="Zinc/RING finger domain, C3HC4 (zinc finger)"/>
    <property type="match status" value="1"/>
</dbReference>
<dbReference type="SMART" id="SM00336">
    <property type="entry name" value="BBOX"/>
    <property type="match status" value="1"/>
</dbReference>
<dbReference type="Gene3D" id="2.60.120.920">
    <property type="match status" value="1"/>
</dbReference>
<dbReference type="InterPro" id="IPR001870">
    <property type="entry name" value="B30.2/SPRY"/>
</dbReference>
<dbReference type="Pfam" id="PF13765">
    <property type="entry name" value="PRY"/>
    <property type="match status" value="1"/>
</dbReference>
<dbReference type="GO" id="GO:0008270">
    <property type="term" value="F:zinc ion binding"/>
    <property type="evidence" value="ECO:0007669"/>
    <property type="project" value="UniProtKB-KW"/>
</dbReference>
<keyword evidence="5" id="KW-0175">Coiled coil</keyword>
<dbReference type="EMBL" id="LSYS01006249">
    <property type="protein sequence ID" value="OPJ75520.1"/>
    <property type="molecule type" value="Genomic_DNA"/>
</dbReference>
<feature type="domain" description="B30.2/SPRY" evidence="8">
    <location>
        <begin position="282"/>
        <end position="469"/>
    </location>
</feature>
<dbReference type="PRINTS" id="PR01407">
    <property type="entry name" value="BUTYPHLNCDUF"/>
</dbReference>
<keyword evidence="2 4" id="KW-0863">Zinc-finger</keyword>
<evidence type="ECO:0000313" key="10">
    <source>
        <dbReference type="Proteomes" id="UP000190648"/>
    </source>
</evidence>
<evidence type="ECO:0000256" key="4">
    <source>
        <dbReference type="PROSITE-ProRule" id="PRU00024"/>
    </source>
</evidence>
<evidence type="ECO:0000259" key="6">
    <source>
        <dbReference type="PROSITE" id="PS50089"/>
    </source>
</evidence>
<dbReference type="InterPro" id="IPR003879">
    <property type="entry name" value="Butyrophylin_SPRY"/>
</dbReference>
<dbReference type="SUPFAM" id="SSF57845">
    <property type="entry name" value="B-box zinc-binding domain"/>
    <property type="match status" value="1"/>
</dbReference>
<feature type="coiled-coil region" evidence="5">
    <location>
        <begin position="172"/>
        <end position="210"/>
    </location>
</feature>
<dbReference type="InterPro" id="IPR000315">
    <property type="entry name" value="Znf_B-box"/>
</dbReference>
<dbReference type="InterPro" id="IPR050143">
    <property type="entry name" value="TRIM/RBCC"/>
</dbReference>
<reference evidence="9 10" key="1">
    <citation type="submission" date="2016-02" db="EMBL/GenBank/DDBJ databases">
        <title>Band-tailed pigeon sequencing and assembly.</title>
        <authorList>
            <person name="Soares A.E."/>
            <person name="Novak B.J."/>
            <person name="Rice E.S."/>
            <person name="O'Connell B."/>
            <person name="Chang D."/>
            <person name="Weber S."/>
            <person name="Shapiro B."/>
        </authorList>
    </citation>
    <scope>NUCLEOTIDE SEQUENCE [LARGE SCALE GENOMIC DNA]</scope>
    <source>
        <strain evidence="9">BTP2013</strain>
        <tissue evidence="9">Blood</tissue>
    </source>
</reference>
<dbReference type="Proteomes" id="UP000190648">
    <property type="component" value="Unassembled WGS sequence"/>
</dbReference>
<dbReference type="Pfam" id="PF00622">
    <property type="entry name" value="SPRY"/>
    <property type="match status" value="1"/>
</dbReference>
<evidence type="ECO:0000256" key="3">
    <source>
        <dbReference type="ARBA" id="ARBA00022833"/>
    </source>
</evidence>
<dbReference type="SUPFAM" id="SSF57850">
    <property type="entry name" value="RING/U-box"/>
    <property type="match status" value="1"/>
</dbReference>
<evidence type="ECO:0000256" key="1">
    <source>
        <dbReference type="ARBA" id="ARBA00022723"/>
    </source>
</evidence>
<dbReference type="CDD" id="cd12888">
    <property type="entry name" value="SPRY_PRY_TRIM7_like"/>
    <property type="match status" value="1"/>
</dbReference>
<evidence type="ECO:0000256" key="5">
    <source>
        <dbReference type="SAM" id="Coils"/>
    </source>
</evidence>
<protein>
    <submittedName>
        <fullName evidence="9">Tripartite motif-containing protein 15</fullName>
    </submittedName>
</protein>
<organism evidence="9 10">
    <name type="scientific">Patagioenas fasciata monilis</name>
    <dbReference type="NCBI Taxonomy" id="372326"/>
    <lineage>
        <taxon>Eukaryota</taxon>
        <taxon>Metazoa</taxon>
        <taxon>Chordata</taxon>
        <taxon>Craniata</taxon>
        <taxon>Vertebrata</taxon>
        <taxon>Euteleostomi</taxon>
        <taxon>Archelosauria</taxon>
        <taxon>Archosauria</taxon>
        <taxon>Dinosauria</taxon>
        <taxon>Saurischia</taxon>
        <taxon>Theropoda</taxon>
        <taxon>Coelurosauria</taxon>
        <taxon>Aves</taxon>
        <taxon>Neognathae</taxon>
        <taxon>Neoaves</taxon>
        <taxon>Columbimorphae</taxon>
        <taxon>Columbiformes</taxon>
        <taxon>Columbidae</taxon>
        <taxon>Patagioenas</taxon>
    </lineage>
</organism>
<dbReference type="OrthoDB" id="6270329at2759"/>
<dbReference type="SMART" id="SM00589">
    <property type="entry name" value="PRY"/>
    <property type="match status" value="1"/>
</dbReference>
<evidence type="ECO:0000259" key="8">
    <source>
        <dbReference type="PROSITE" id="PS50188"/>
    </source>
</evidence>
<dbReference type="PROSITE" id="PS50188">
    <property type="entry name" value="B302_SPRY"/>
    <property type="match status" value="1"/>
</dbReference>
<accession>A0A1V4JTN6</accession>
<dbReference type="FunFam" id="2.60.120.920:FF:000004">
    <property type="entry name" value="Butyrophilin subfamily 1 member A1"/>
    <property type="match status" value="1"/>
</dbReference>